<feature type="transmembrane region" description="Helical" evidence="1">
    <location>
        <begin position="88"/>
        <end position="107"/>
    </location>
</feature>
<feature type="transmembrane region" description="Helical" evidence="1">
    <location>
        <begin position="119"/>
        <end position="140"/>
    </location>
</feature>
<evidence type="ECO:0000313" key="3">
    <source>
        <dbReference type="Proteomes" id="UP000316639"/>
    </source>
</evidence>
<evidence type="ECO:0000313" key="2">
    <source>
        <dbReference type="EMBL" id="TWP53276.1"/>
    </source>
</evidence>
<feature type="transmembrane region" description="Helical" evidence="1">
    <location>
        <begin position="251"/>
        <end position="271"/>
    </location>
</feature>
<reference evidence="2 3" key="1">
    <citation type="submission" date="2019-07" db="EMBL/GenBank/DDBJ databases">
        <title>Lentzea xizangensis sp. nov., isolated from Qinghai-Tibetan Plateau Soils.</title>
        <authorList>
            <person name="Huang J."/>
        </authorList>
    </citation>
    <scope>NUCLEOTIDE SEQUENCE [LARGE SCALE GENOMIC DNA]</scope>
    <source>
        <strain evidence="2 3">FXJ1.1311</strain>
    </source>
</reference>
<organism evidence="2 3">
    <name type="scientific">Lentzea tibetensis</name>
    <dbReference type="NCBI Taxonomy" id="2591470"/>
    <lineage>
        <taxon>Bacteria</taxon>
        <taxon>Bacillati</taxon>
        <taxon>Actinomycetota</taxon>
        <taxon>Actinomycetes</taxon>
        <taxon>Pseudonocardiales</taxon>
        <taxon>Pseudonocardiaceae</taxon>
        <taxon>Lentzea</taxon>
    </lineage>
</organism>
<sequence>MNSTDPKGLLDELARLRARARDDRHGYWAPFLLFAALIVGAVPFYLRPECPPGCSWSSNGMPELWHWLHPTGQGMRIGGYFPSLAQDFYWLAALAVGFLATVWWYRWRAGRVGVETSTRLYAQVTLFVLALPLLGVPVLSELFFNRLGWPLALAAVVVAVTAATLLSKRKLRTAVAILLLILVAHFLTVIPAGQLLVIVVGVLGLAWVERSTLCTVFAWLFTATVALVVVAPIWFYDWPPLPAALYDSADLVLPAAVLAIGGISGLVAAWARRKVSP</sequence>
<keyword evidence="3" id="KW-1185">Reference proteome</keyword>
<dbReference type="AlphaFoldDB" id="A0A563EZX5"/>
<name>A0A563EZX5_9PSEU</name>
<proteinExistence type="predicted"/>
<keyword evidence="1" id="KW-0812">Transmembrane</keyword>
<comment type="caution">
    <text evidence="2">The sequence shown here is derived from an EMBL/GenBank/DDBJ whole genome shotgun (WGS) entry which is preliminary data.</text>
</comment>
<dbReference type="EMBL" id="VOBR01000003">
    <property type="protein sequence ID" value="TWP53276.1"/>
    <property type="molecule type" value="Genomic_DNA"/>
</dbReference>
<protein>
    <submittedName>
        <fullName evidence="2">Uncharacterized protein</fullName>
    </submittedName>
</protein>
<feature type="transmembrane region" description="Helical" evidence="1">
    <location>
        <begin position="146"/>
        <end position="166"/>
    </location>
</feature>
<feature type="transmembrane region" description="Helical" evidence="1">
    <location>
        <begin position="171"/>
        <end position="187"/>
    </location>
</feature>
<dbReference type="RefSeq" id="WP_146349687.1">
    <property type="nucleotide sequence ID" value="NZ_VOBR01000003.1"/>
</dbReference>
<gene>
    <name evidence="2" type="ORF">FKR81_04715</name>
</gene>
<dbReference type="OrthoDB" id="3379031at2"/>
<evidence type="ECO:0000256" key="1">
    <source>
        <dbReference type="SAM" id="Phobius"/>
    </source>
</evidence>
<accession>A0A563EZX5</accession>
<dbReference type="Proteomes" id="UP000316639">
    <property type="component" value="Unassembled WGS sequence"/>
</dbReference>
<feature type="transmembrane region" description="Helical" evidence="1">
    <location>
        <begin position="216"/>
        <end position="236"/>
    </location>
</feature>
<feature type="transmembrane region" description="Helical" evidence="1">
    <location>
        <begin position="27"/>
        <end position="46"/>
    </location>
</feature>
<keyword evidence="1" id="KW-0472">Membrane</keyword>
<feature type="transmembrane region" description="Helical" evidence="1">
    <location>
        <begin position="193"/>
        <end position="209"/>
    </location>
</feature>
<keyword evidence="1" id="KW-1133">Transmembrane helix</keyword>